<dbReference type="NCBIfam" id="TIGR00651">
    <property type="entry name" value="pta"/>
    <property type="match status" value="1"/>
</dbReference>
<evidence type="ECO:0000256" key="3">
    <source>
        <dbReference type="ARBA" id="ARBA00008756"/>
    </source>
</evidence>
<protein>
    <recommendedName>
        <fullName evidence="7 12">Phosphate acetyltransferase</fullName>
        <ecNumber evidence="6 12">2.3.1.8</ecNumber>
    </recommendedName>
    <alternativeName>
        <fullName evidence="11 12">Phosphotransacetylase</fullName>
    </alternativeName>
</protein>
<keyword evidence="16" id="KW-1185">Reference proteome</keyword>
<evidence type="ECO:0000256" key="5">
    <source>
        <dbReference type="ARBA" id="ARBA00011643"/>
    </source>
</evidence>
<organism evidence="15 16">
    <name type="scientific">Taurinivorans muris</name>
    <dbReference type="NCBI Taxonomy" id="2787751"/>
    <lineage>
        <taxon>Bacteria</taxon>
        <taxon>Pseudomonadati</taxon>
        <taxon>Thermodesulfobacteriota</taxon>
        <taxon>Desulfovibrionia</taxon>
        <taxon>Desulfovibrionales</taxon>
        <taxon>Desulfovibrionaceae</taxon>
        <taxon>Taurinivorans</taxon>
    </lineage>
</organism>
<comment type="similarity">
    <text evidence="3 12">In the C-terminal section; belongs to the phosphate acetyltransferase and butyryltransferase family.</text>
</comment>
<evidence type="ECO:0000256" key="6">
    <source>
        <dbReference type="ARBA" id="ARBA00012707"/>
    </source>
</evidence>
<evidence type="ECO:0000256" key="1">
    <source>
        <dbReference type="ARBA" id="ARBA00004496"/>
    </source>
</evidence>
<dbReference type="InterPro" id="IPR028979">
    <property type="entry name" value="Ser_kin/Pase_Hpr-like_N_sf"/>
</dbReference>
<dbReference type="NCBIfam" id="NF007233">
    <property type="entry name" value="PRK09653.1"/>
    <property type="match status" value="1"/>
</dbReference>
<dbReference type="PIRSF" id="PIRSF006107">
    <property type="entry name" value="PhpActrans_proteobac"/>
    <property type="match status" value="1"/>
</dbReference>
<evidence type="ECO:0000256" key="12">
    <source>
        <dbReference type="PIRNR" id="PIRNR006107"/>
    </source>
</evidence>
<dbReference type="Gene3D" id="3.40.50.10750">
    <property type="entry name" value="Isocitrate/Isopropylmalate dehydrogenase-like"/>
    <property type="match status" value="1"/>
</dbReference>
<dbReference type="InterPro" id="IPR016475">
    <property type="entry name" value="P-Actrans_bac"/>
</dbReference>
<dbReference type="SUPFAM" id="SSF75138">
    <property type="entry name" value="HprK N-terminal domain-like"/>
    <property type="match status" value="1"/>
</dbReference>
<evidence type="ECO:0000256" key="9">
    <source>
        <dbReference type="ARBA" id="ARBA00022679"/>
    </source>
</evidence>
<evidence type="ECO:0000256" key="11">
    <source>
        <dbReference type="ARBA" id="ARBA00031108"/>
    </source>
</evidence>
<dbReference type="InterPro" id="IPR002505">
    <property type="entry name" value="PTA_PTB"/>
</dbReference>
<dbReference type="Pfam" id="PF13500">
    <property type="entry name" value="AAA_26"/>
    <property type="match status" value="1"/>
</dbReference>
<proteinExistence type="inferred from homology"/>
<dbReference type="CDD" id="cd03109">
    <property type="entry name" value="DTBS"/>
    <property type="match status" value="1"/>
</dbReference>
<comment type="function">
    <text evidence="12">Involved in acetate metabolism.</text>
</comment>
<dbReference type="InterPro" id="IPR042112">
    <property type="entry name" value="P_AcTrfase_dom2"/>
</dbReference>
<comment type="subunit">
    <text evidence="5">Homohexamer.</text>
</comment>
<sequence>MANTLYISATAERSGKSAITLGLMRLLIGRVGKVGFFRPIVQESSGFDHELQLISEYFGLNLPFEQCYAFTLEEARRLINSGQVSLLMDKILETYNNLAKQYDFILCQGTDFLGKHGAFEIELNADIVATLGVPVLLVHPSINNNAEEIRSAATTAVEVFSQRGIEIAALVVNRVDPYLVDMDALKTEIADHLVQKNAKNPLVYFIPENNILGRPSLRDVAKNFNAEVLFCEQNLVDYHIDDYLIAAMHLGNFLNFLQEGNLVVTPGDRDDVLLGSIIASMSKSYPSVSGILLTGGLKPSPSILRLLDGIRNMSIPVLAVKTNTTETIENLKNLRDRIDADDTRKVHTALGNFDRYIDSDELAKRIVDDNTSRMTPRMFEYKLMDQARKHLMRIVLPEGTEERIIRAAEALQARQTAHLILLGDAEAIKEKARSLSVNLDGIDIINPATYPKFQEYAETYAELRKKKGITLEEAQDRMLDTTYFGTMMVYKDDADGLVSGAVNTTANTVRPALEFIKTKPGFSIVSSTFLMCLKDRVLAFGDCAINPDPTAEQLADIAITTSETARIFGIDPRVAMLSYSTGGSGKGEDVDKVKEATKFARERAPELLLEGPLQYDAAIDPEVAKTKMPDSPVAGKATVFIFPDLNTGNNTYKAVQRAADAIAIGPILQGLKKPVNDLSRGCTIADIINTVAITAIQAQAEKGLI</sequence>
<evidence type="ECO:0000256" key="8">
    <source>
        <dbReference type="ARBA" id="ARBA00022490"/>
    </source>
</evidence>
<evidence type="ECO:0000256" key="10">
    <source>
        <dbReference type="ARBA" id="ARBA00023315"/>
    </source>
</evidence>
<feature type="domain" description="Phosphate acetyl/butaryl transferase" evidence="13">
    <location>
        <begin position="378"/>
        <end position="695"/>
    </location>
</feature>
<dbReference type="RefSeq" id="WP_334315169.1">
    <property type="nucleotide sequence ID" value="NZ_CP065938.1"/>
</dbReference>
<dbReference type="Pfam" id="PF07085">
    <property type="entry name" value="DRTGG"/>
    <property type="match status" value="1"/>
</dbReference>
<evidence type="ECO:0000256" key="2">
    <source>
        <dbReference type="ARBA" id="ARBA00004989"/>
    </source>
</evidence>
<gene>
    <name evidence="15" type="primary">pta</name>
    <name evidence="15" type="ORF">JBF11_09080</name>
</gene>
<dbReference type="Gene3D" id="3.40.50.10950">
    <property type="match status" value="1"/>
</dbReference>
<dbReference type="InterPro" id="IPR042113">
    <property type="entry name" value="P_AcTrfase_dom1"/>
</dbReference>
<evidence type="ECO:0000259" key="13">
    <source>
        <dbReference type="Pfam" id="PF01515"/>
    </source>
</evidence>
<keyword evidence="8 12" id="KW-0963">Cytoplasm</keyword>
<dbReference type="EMBL" id="CP065938">
    <property type="protein sequence ID" value="UWX05585.1"/>
    <property type="molecule type" value="Genomic_DNA"/>
</dbReference>
<dbReference type="Proteomes" id="UP001058120">
    <property type="component" value="Chromosome"/>
</dbReference>
<dbReference type="PANTHER" id="PTHR43356:SF3">
    <property type="entry name" value="PHOSPHATE ACETYLTRANSFERASE"/>
    <property type="match status" value="1"/>
</dbReference>
<dbReference type="SUPFAM" id="SSF52540">
    <property type="entry name" value="P-loop containing nucleoside triphosphate hydrolases"/>
    <property type="match status" value="1"/>
</dbReference>
<dbReference type="InterPro" id="IPR050500">
    <property type="entry name" value="Phos_Acetyltrans/Butyryltrans"/>
</dbReference>
<dbReference type="Gene3D" id="3.40.1390.20">
    <property type="entry name" value="HprK N-terminal domain-like"/>
    <property type="match status" value="1"/>
</dbReference>
<evidence type="ECO:0000313" key="15">
    <source>
        <dbReference type="EMBL" id="UWX05585.1"/>
    </source>
</evidence>
<dbReference type="PANTHER" id="PTHR43356">
    <property type="entry name" value="PHOSPHATE ACETYLTRANSFERASE"/>
    <property type="match status" value="1"/>
</dbReference>
<name>A0ABY5Y079_9BACT</name>
<dbReference type="SUPFAM" id="SSF53659">
    <property type="entry name" value="Isocitrate/Isopropylmalate dehydrogenase-like"/>
    <property type="match status" value="1"/>
</dbReference>
<dbReference type="GO" id="GO:0008959">
    <property type="term" value="F:phosphate acetyltransferase activity"/>
    <property type="evidence" value="ECO:0007669"/>
    <property type="project" value="UniProtKB-EC"/>
</dbReference>
<dbReference type="InterPro" id="IPR027417">
    <property type="entry name" value="P-loop_NTPase"/>
</dbReference>
<keyword evidence="10 12" id="KW-0012">Acyltransferase</keyword>
<comment type="subcellular location">
    <subcellularLocation>
        <location evidence="1 12">Cytoplasm</location>
    </subcellularLocation>
</comment>
<evidence type="ECO:0000313" key="16">
    <source>
        <dbReference type="Proteomes" id="UP001058120"/>
    </source>
</evidence>
<keyword evidence="9 12" id="KW-0808">Transferase</keyword>
<evidence type="ECO:0000256" key="4">
    <source>
        <dbReference type="ARBA" id="ARBA00009786"/>
    </source>
</evidence>
<comment type="catalytic activity">
    <reaction evidence="12">
        <text>acetyl-CoA + phosphate = acetyl phosphate + CoA</text>
        <dbReference type="Rhea" id="RHEA:19521"/>
        <dbReference type="ChEBI" id="CHEBI:22191"/>
        <dbReference type="ChEBI" id="CHEBI:43474"/>
        <dbReference type="ChEBI" id="CHEBI:57287"/>
        <dbReference type="ChEBI" id="CHEBI:57288"/>
        <dbReference type="EC" id="2.3.1.8"/>
    </reaction>
</comment>
<evidence type="ECO:0000259" key="14">
    <source>
        <dbReference type="Pfam" id="PF07085"/>
    </source>
</evidence>
<evidence type="ECO:0000256" key="7">
    <source>
        <dbReference type="ARBA" id="ARBA00021528"/>
    </source>
</evidence>
<dbReference type="InterPro" id="IPR010766">
    <property type="entry name" value="DRTGG"/>
</dbReference>
<reference evidence="15" key="1">
    <citation type="submission" date="2020-12" db="EMBL/GenBank/DDBJ databases">
        <title>Taurinivorans muris gen. nov., sp. nov., fundamental and realized metabolic niche of a ubiquitous sulfidogenic bacterium in the murine intestine.</title>
        <authorList>
            <person name="Ye H."/>
            <person name="Hanson B.T."/>
            <person name="Loy A."/>
        </authorList>
    </citation>
    <scope>NUCLEOTIDE SEQUENCE</scope>
    <source>
        <strain evidence="15">LT0009</strain>
    </source>
</reference>
<dbReference type="Pfam" id="PF01515">
    <property type="entry name" value="PTA_PTB"/>
    <property type="match status" value="1"/>
</dbReference>
<dbReference type="InterPro" id="IPR004614">
    <property type="entry name" value="P_AcTrfase"/>
</dbReference>
<dbReference type="NCBIfam" id="NF004167">
    <property type="entry name" value="PRK05632.1"/>
    <property type="match status" value="1"/>
</dbReference>
<dbReference type="Gene3D" id="3.40.50.300">
    <property type="entry name" value="P-loop containing nucleotide triphosphate hydrolases"/>
    <property type="match status" value="1"/>
</dbReference>
<comment type="domain">
    <text evidence="12">The N-terminal region seems to be important for proper quaternary structure. The C-terminal region contains the substrate-binding site.</text>
</comment>
<comment type="similarity">
    <text evidence="4 12">In the N-terminal section; belongs to the CobB/CobQ family.</text>
</comment>
<comment type="pathway">
    <text evidence="2 12">Metabolic intermediate biosynthesis; acetyl-CoA biosynthesis; acetyl-CoA from acetate: step 2/2.</text>
</comment>
<dbReference type="EC" id="2.3.1.8" evidence="6 12"/>
<accession>A0ABY5Y079</accession>
<feature type="domain" description="DRTGG" evidence="14">
    <location>
        <begin position="219"/>
        <end position="332"/>
    </location>
</feature>